<dbReference type="Proteomes" id="UP001169862">
    <property type="component" value="Unassembled WGS sequence"/>
</dbReference>
<dbReference type="InterPro" id="IPR017703">
    <property type="entry name" value="YgfZ/GCV_T_CS"/>
</dbReference>
<reference evidence="1" key="1">
    <citation type="submission" date="2023-07" db="EMBL/GenBank/DDBJ databases">
        <title>Genome content predicts the carbon catabolic preferences of heterotrophic bacteria.</title>
        <authorList>
            <person name="Gralka M."/>
        </authorList>
    </citation>
    <scope>NUCLEOTIDE SEQUENCE</scope>
    <source>
        <strain evidence="1">I2M16</strain>
    </source>
</reference>
<dbReference type="AlphaFoldDB" id="A0AAW7XJ37"/>
<comment type="caution">
    <text evidence="1">The sequence shown here is derived from an EMBL/GenBank/DDBJ whole genome shotgun (WGS) entry which is preliminary data.</text>
</comment>
<name>A0AAW7XJ37_9GAMM</name>
<dbReference type="EMBL" id="JAUOPG010000007">
    <property type="protein sequence ID" value="MDO6454289.1"/>
    <property type="molecule type" value="Genomic_DNA"/>
</dbReference>
<dbReference type="RefSeq" id="WP_303550832.1">
    <property type="nucleotide sequence ID" value="NZ_JAUOPG010000007.1"/>
</dbReference>
<dbReference type="InterPro" id="IPR029043">
    <property type="entry name" value="GcvT/YgfZ_C"/>
</dbReference>
<dbReference type="SUPFAM" id="SSF101790">
    <property type="entry name" value="Aminomethyltransferase beta-barrel domain"/>
    <property type="match status" value="1"/>
</dbReference>
<dbReference type="GO" id="GO:0016226">
    <property type="term" value="P:iron-sulfur cluster assembly"/>
    <property type="evidence" value="ECO:0007669"/>
    <property type="project" value="TreeGrafter"/>
</dbReference>
<dbReference type="SUPFAM" id="SSF103025">
    <property type="entry name" value="Folate-binding domain"/>
    <property type="match status" value="1"/>
</dbReference>
<dbReference type="InterPro" id="IPR045179">
    <property type="entry name" value="YgfZ/GcvT"/>
</dbReference>
<evidence type="ECO:0000313" key="1">
    <source>
        <dbReference type="EMBL" id="MDO6454289.1"/>
    </source>
</evidence>
<proteinExistence type="predicted"/>
<dbReference type="Gene3D" id="2.40.30.160">
    <property type="match status" value="1"/>
</dbReference>
<gene>
    <name evidence="1" type="ORF">Q4490_12015</name>
</gene>
<dbReference type="Gene3D" id="3.30.70.1630">
    <property type="match status" value="1"/>
</dbReference>
<dbReference type="PANTHER" id="PTHR22602">
    <property type="entry name" value="TRANSFERASE CAF17, MITOCHONDRIAL-RELATED"/>
    <property type="match status" value="1"/>
</dbReference>
<dbReference type="NCBIfam" id="TIGR03317">
    <property type="entry name" value="ygfZ_signature"/>
    <property type="match status" value="1"/>
</dbReference>
<evidence type="ECO:0000313" key="2">
    <source>
        <dbReference type="Proteomes" id="UP001169862"/>
    </source>
</evidence>
<dbReference type="Gene3D" id="3.30.70.1400">
    <property type="entry name" value="Aminomethyltransferase beta-barrel domains"/>
    <property type="match status" value="1"/>
</dbReference>
<sequence>MNQWTTLLAPYHITLADNQRAISAVPKADSPTRIVPLIHQRVISVLGPDAEKFLQGQLTCDMREVSKHGSRLGAHCTIKGSIIALYRLIAVDNGFLLRLNHEAFDLGLQTLKKYIMFSKAEAVDESENWLGFGLLGPGADALVEQLLEGNPLEVDCTVKTGNLIAVKVPVADSEPGNRYELWVPAEQAEGVLKKLTDRAPLGTTNDWLLTEVDAGIPEIDAKTQESYIPQMTNLQALKGVSFAKGCYTGQEIITRLQHRGKLNKPMYLLSADTQGLPSSGDAINTETKQNIGQVLSAARVNDHQVHLLAVITKSQADEHPLILADGTALNLLDLPYELDPELFVAKR</sequence>
<organism evidence="1 2">
    <name type="scientific">Neptunomonas phycophila</name>
    <dbReference type="NCBI Taxonomy" id="1572645"/>
    <lineage>
        <taxon>Bacteria</taxon>
        <taxon>Pseudomonadati</taxon>
        <taxon>Pseudomonadota</taxon>
        <taxon>Gammaproteobacteria</taxon>
        <taxon>Oceanospirillales</taxon>
        <taxon>Oceanospirillaceae</taxon>
        <taxon>Neptunomonas</taxon>
    </lineage>
</organism>
<protein>
    <submittedName>
        <fullName evidence="1">Folate-binding protein</fullName>
    </submittedName>
</protein>
<accession>A0AAW7XJ37</accession>
<dbReference type="PANTHER" id="PTHR22602:SF0">
    <property type="entry name" value="TRANSFERASE CAF17, MITOCHONDRIAL-RELATED"/>
    <property type="match status" value="1"/>
</dbReference>